<feature type="active site" evidence="16">
    <location>
        <position position="303"/>
    </location>
</feature>
<feature type="active site" evidence="16">
    <location>
        <position position="182"/>
    </location>
</feature>
<dbReference type="PROSITE" id="PS51387">
    <property type="entry name" value="FAD_PCMH"/>
    <property type="match status" value="1"/>
</dbReference>
<evidence type="ECO:0000256" key="13">
    <source>
        <dbReference type="ARBA" id="ARBA00023306"/>
    </source>
</evidence>
<name>A0A1T4WP08_9FIRM</name>
<evidence type="ECO:0000313" key="18">
    <source>
        <dbReference type="EMBL" id="SKA78979.1"/>
    </source>
</evidence>
<dbReference type="GO" id="GO:0071555">
    <property type="term" value="P:cell wall organization"/>
    <property type="evidence" value="ECO:0007669"/>
    <property type="project" value="UniProtKB-KW"/>
</dbReference>
<dbReference type="UniPathway" id="UPA00219"/>
<dbReference type="InterPro" id="IPR016166">
    <property type="entry name" value="FAD-bd_PCMH"/>
</dbReference>
<dbReference type="InterPro" id="IPR016169">
    <property type="entry name" value="FAD-bd_PCMH_sub2"/>
</dbReference>
<dbReference type="EMBL" id="FUYF01000003">
    <property type="protein sequence ID" value="SKA78979.1"/>
    <property type="molecule type" value="Genomic_DNA"/>
</dbReference>
<dbReference type="OrthoDB" id="9804753at2"/>
<comment type="cofactor">
    <cofactor evidence="1 16">
        <name>FAD</name>
        <dbReference type="ChEBI" id="CHEBI:57692"/>
    </cofactor>
</comment>
<dbReference type="InterPro" id="IPR006094">
    <property type="entry name" value="Oxid_FAD_bind_N"/>
</dbReference>
<evidence type="ECO:0000256" key="10">
    <source>
        <dbReference type="ARBA" id="ARBA00022960"/>
    </source>
</evidence>
<evidence type="ECO:0000256" key="7">
    <source>
        <dbReference type="ARBA" id="ARBA00022630"/>
    </source>
</evidence>
<dbReference type="GO" id="GO:0051301">
    <property type="term" value="P:cell division"/>
    <property type="evidence" value="ECO:0007669"/>
    <property type="project" value="UniProtKB-KW"/>
</dbReference>
<protein>
    <recommendedName>
        <fullName evidence="16">UDP-N-acetylenolpyruvoylglucosamine reductase</fullName>
        <ecNumber evidence="16">1.3.1.98</ecNumber>
    </recommendedName>
    <alternativeName>
        <fullName evidence="16">UDP-N-acetylmuramate dehydrogenase</fullName>
    </alternativeName>
</protein>
<evidence type="ECO:0000256" key="16">
    <source>
        <dbReference type="HAMAP-Rule" id="MF_00037"/>
    </source>
</evidence>
<keyword evidence="12 16" id="KW-0560">Oxidoreductase</keyword>
<dbReference type="STRING" id="745368.SAMN02745178_00865"/>
<dbReference type="Pfam" id="PF02873">
    <property type="entry name" value="MurB_C"/>
    <property type="match status" value="1"/>
</dbReference>
<dbReference type="GO" id="GO:0008762">
    <property type="term" value="F:UDP-N-acetylmuramate dehydrogenase activity"/>
    <property type="evidence" value="ECO:0007669"/>
    <property type="project" value="UniProtKB-UniRule"/>
</dbReference>
<dbReference type="InterPro" id="IPR036635">
    <property type="entry name" value="MurB_C_sf"/>
</dbReference>
<organism evidence="18 19">
    <name type="scientific">Gemmiger formicilis</name>
    <dbReference type="NCBI Taxonomy" id="745368"/>
    <lineage>
        <taxon>Bacteria</taxon>
        <taxon>Bacillati</taxon>
        <taxon>Bacillota</taxon>
        <taxon>Clostridia</taxon>
        <taxon>Eubacteriales</taxon>
        <taxon>Gemmiger</taxon>
    </lineage>
</organism>
<dbReference type="InterPro" id="IPR011601">
    <property type="entry name" value="MurB_C"/>
</dbReference>
<dbReference type="RefSeq" id="WP_078783865.1">
    <property type="nucleotide sequence ID" value="NZ_CAKVSO010000004.1"/>
</dbReference>
<keyword evidence="11 16" id="KW-0573">Peptidoglycan synthesis</keyword>
<accession>A0A1T4WP08</accession>
<dbReference type="Pfam" id="PF01565">
    <property type="entry name" value="FAD_binding_4"/>
    <property type="match status" value="1"/>
</dbReference>
<keyword evidence="14 16" id="KW-0961">Cell wall biogenesis/degradation</keyword>
<feature type="active site" description="Proton donor" evidence="16">
    <location>
        <position position="233"/>
    </location>
</feature>
<evidence type="ECO:0000256" key="11">
    <source>
        <dbReference type="ARBA" id="ARBA00022984"/>
    </source>
</evidence>
<evidence type="ECO:0000256" key="9">
    <source>
        <dbReference type="ARBA" id="ARBA00022857"/>
    </source>
</evidence>
<gene>
    <name evidence="16" type="primary">murB</name>
    <name evidence="18" type="ORF">SAMN02745178_00865</name>
</gene>
<evidence type="ECO:0000256" key="6">
    <source>
        <dbReference type="ARBA" id="ARBA00022618"/>
    </source>
</evidence>
<dbReference type="NCBIfam" id="NF010480">
    <property type="entry name" value="PRK13905.1"/>
    <property type="match status" value="1"/>
</dbReference>
<evidence type="ECO:0000256" key="8">
    <source>
        <dbReference type="ARBA" id="ARBA00022827"/>
    </source>
</evidence>
<keyword evidence="8 16" id="KW-0274">FAD</keyword>
<dbReference type="SUPFAM" id="SSF56194">
    <property type="entry name" value="Uridine diphospho-N-Acetylenolpyruvylglucosamine reductase, MurB, C-terminal domain"/>
    <property type="match status" value="1"/>
</dbReference>
<comment type="catalytic activity">
    <reaction evidence="15 16">
        <text>UDP-N-acetyl-alpha-D-muramate + NADP(+) = UDP-N-acetyl-3-O-(1-carboxyvinyl)-alpha-D-glucosamine + NADPH + H(+)</text>
        <dbReference type="Rhea" id="RHEA:12248"/>
        <dbReference type="ChEBI" id="CHEBI:15378"/>
        <dbReference type="ChEBI" id="CHEBI:57783"/>
        <dbReference type="ChEBI" id="CHEBI:58349"/>
        <dbReference type="ChEBI" id="CHEBI:68483"/>
        <dbReference type="ChEBI" id="CHEBI:70757"/>
        <dbReference type="EC" id="1.3.1.98"/>
    </reaction>
</comment>
<feature type="domain" description="FAD-binding PCMH-type" evidence="17">
    <location>
        <begin position="34"/>
        <end position="204"/>
    </location>
</feature>
<dbReference type="Gene3D" id="3.30.465.10">
    <property type="match status" value="1"/>
</dbReference>
<keyword evidence="9 16" id="KW-0521">NADP</keyword>
<dbReference type="PANTHER" id="PTHR21071">
    <property type="entry name" value="UDP-N-ACETYLENOLPYRUVOYLGLUCOSAMINE REDUCTASE"/>
    <property type="match status" value="1"/>
</dbReference>
<evidence type="ECO:0000256" key="14">
    <source>
        <dbReference type="ARBA" id="ARBA00023316"/>
    </source>
</evidence>
<keyword evidence="19" id="KW-1185">Reference proteome</keyword>
<evidence type="ECO:0000256" key="12">
    <source>
        <dbReference type="ARBA" id="ARBA00023002"/>
    </source>
</evidence>
<evidence type="ECO:0000256" key="2">
    <source>
        <dbReference type="ARBA" id="ARBA00003921"/>
    </source>
</evidence>
<dbReference type="Gene3D" id="3.90.78.10">
    <property type="entry name" value="UDP-N-acetylenolpyruvoylglucosamine reductase, C-terminal domain"/>
    <property type="match status" value="1"/>
</dbReference>
<reference evidence="18 19" key="1">
    <citation type="submission" date="2017-02" db="EMBL/GenBank/DDBJ databases">
        <authorList>
            <person name="Peterson S.W."/>
        </authorList>
    </citation>
    <scope>NUCLEOTIDE SEQUENCE [LARGE SCALE GENOMIC DNA]</scope>
    <source>
        <strain evidence="18 19">ATCC 27749</strain>
    </source>
</reference>
<keyword evidence="7 16" id="KW-0285">Flavoprotein</keyword>
<comment type="similarity">
    <text evidence="16">Belongs to the MurB family.</text>
</comment>
<dbReference type="InterPro" id="IPR036318">
    <property type="entry name" value="FAD-bd_PCMH-like_sf"/>
</dbReference>
<evidence type="ECO:0000256" key="4">
    <source>
        <dbReference type="ARBA" id="ARBA00004752"/>
    </source>
</evidence>
<evidence type="ECO:0000256" key="1">
    <source>
        <dbReference type="ARBA" id="ARBA00001974"/>
    </source>
</evidence>
<sequence>MQEQTITALCAALTAQQLPFAQGEPLAPHTTFKIGGPAAFWCTPRDAEQLRRTLQLCRENGVRVYLLGNGSNTLFDDAGFDGAVIDMRGLSGMENSGLDTDAVRITAGAGQTLGRLCSKAQTLGLTGLEFACGIPGTVGGAVYMNAGAYGSELKDVLESVTFLDSDLQLRTLPAADLAMGYRTSIFEQNPDWCILSATVVLHRGDGAAVLARMQELLGKRREKQPLEWPSAGSTFKRPQGAFAGKLIEDCGLRGFTVGGAQISEKHCGFVINRGGATCADVVALTEQVRQIVEARTGFVLEREIRVVK</sequence>
<dbReference type="InterPro" id="IPR016167">
    <property type="entry name" value="FAD-bd_PCMH_sub1"/>
</dbReference>
<evidence type="ECO:0000313" key="19">
    <source>
        <dbReference type="Proteomes" id="UP000190286"/>
    </source>
</evidence>
<dbReference type="PANTHER" id="PTHR21071:SF4">
    <property type="entry name" value="UDP-N-ACETYLENOLPYRUVOYLGLUCOSAMINE REDUCTASE"/>
    <property type="match status" value="1"/>
</dbReference>
<keyword evidence="5 16" id="KW-0963">Cytoplasm</keyword>
<evidence type="ECO:0000259" key="17">
    <source>
        <dbReference type="PROSITE" id="PS51387"/>
    </source>
</evidence>
<dbReference type="Proteomes" id="UP000190286">
    <property type="component" value="Unassembled WGS sequence"/>
</dbReference>
<dbReference type="EC" id="1.3.1.98" evidence="16"/>
<dbReference type="SUPFAM" id="SSF56176">
    <property type="entry name" value="FAD-binding/transporter-associated domain-like"/>
    <property type="match status" value="1"/>
</dbReference>
<dbReference type="AlphaFoldDB" id="A0A1T4WP08"/>
<evidence type="ECO:0000256" key="15">
    <source>
        <dbReference type="ARBA" id="ARBA00048914"/>
    </source>
</evidence>
<dbReference type="NCBIfam" id="TIGR00179">
    <property type="entry name" value="murB"/>
    <property type="match status" value="1"/>
</dbReference>
<dbReference type="GO" id="GO:0008360">
    <property type="term" value="P:regulation of cell shape"/>
    <property type="evidence" value="ECO:0007669"/>
    <property type="project" value="UniProtKB-KW"/>
</dbReference>
<dbReference type="GO" id="GO:0009252">
    <property type="term" value="P:peptidoglycan biosynthetic process"/>
    <property type="evidence" value="ECO:0007669"/>
    <property type="project" value="UniProtKB-UniRule"/>
</dbReference>
<proteinExistence type="inferred from homology"/>
<evidence type="ECO:0000256" key="3">
    <source>
        <dbReference type="ARBA" id="ARBA00004496"/>
    </source>
</evidence>
<comment type="subcellular location">
    <subcellularLocation>
        <location evidence="3 16">Cytoplasm</location>
    </subcellularLocation>
</comment>
<evidence type="ECO:0000256" key="5">
    <source>
        <dbReference type="ARBA" id="ARBA00022490"/>
    </source>
</evidence>
<dbReference type="HAMAP" id="MF_00037">
    <property type="entry name" value="MurB"/>
    <property type="match status" value="1"/>
</dbReference>
<dbReference type="Gene3D" id="3.30.43.10">
    <property type="entry name" value="Uridine Diphospho-n-acetylenolpyruvylglucosamine Reductase, domain 2"/>
    <property type="match status" value="1"/>
</dbReference>
<comment type="function">
    <text evidence="2 16">Cell wall formation.</text>
</comment>
<dbReference type="GeneID" id="93337348"/>
<dbReference type="InterPro" id="IPR003170">
    <property type="entry name" value="MurB"/>
</dbReference>
<dbReference type="GO" id="GO:0071949">
    <property type="term" value="F:FAD binding"/>
    <property type="evidence" value="ECO:0007669"/>
    <property type="project" value="InterPro"/>
</dbReference>
<keyword evidence="6 16" id="KW-0132">Cell division</keyword>
<keyword evidence="13 16" id="KW-0131">Cell cycle</keyword>
<comment type="pathway">
    <text evidence="4 16">Cell wall biogenesis; peptidoglycan biosynthesis.</text>
</comment>
<keyword evidence="10 16" id="KW-0133">Cell shape</keyword>
<dbReference type="GO" id="GO:0005829">
    <property type="term" value="C:cytosol"/>
    <property type="evidence" value="ECO:0007669"/>
    <property type="project" value="TreeGrafter"/>
</dbReference>